<feature type="chain" id="PRO_5009234093" evidence="2">
    <location>
        <begin position="22"/>
        <end position="438"/>
    </location>
</feature>
<feature type="signal peptide" evidence="2">
    <location>
        <begin position="1"/>
        <end position="21"/>
    </location>
</feature>
<evidence type="ECO:0000313" key="4">
    <source>
        <dbReference type="Proteomes" id="UP000196402"/>
    </source>
</evidence>
<organism evidence="3 4">
    <name type="scientific">Plasmodium vivax</name>
    <name type="common">malaria parasite P. vivax</name>
    <dbReference type="NCBI Taxonomy" id="5855"/>
    <lineage>
        <taxon>Eukaryota</taxon>
        <taxon>Sar</taxon>
        <taxon>Alveolata</taxon>
        <taxon>Apicomplexa</taxon>
        <taxon>Aconoidasida</taxon>
        <taxon>Haemosporida</taxon>
        <taxon>Plasmodiidae</taxon>
        <taxon>Plasmodium</taxon>
        <taxon>Plasmodium (Plasmodium)</taxon>
    </lineage>
</organism>
<protein>
    <submittedName>
        <fullName evidence="3">Uncharacterized protein</fullName>
    </submittedName>
</protein>
<dbReference type="VEuPathDB" id="PlasmoDB:PVX_110955"/>
<gene>
    <name evidence="3" type="ORF">PVT01_060026800</name>
</gene>
<dbReference type="Proteomes" id="UP000196402">
    <property type="component" value="Chromosome 6"/>
</dbReference>
<proteinExistence type="predicted"/>
<feature type="compositionally biased region" description="Basic and acidic residues" evidence="1">
    <location>
        <begin position="223"/>
        <end position="234"/>
    </location>
</feature>
<feature type="compositionally biased region" description="Acidic residues" evidence="1">
    <location>
        <begin position="284"/>
        <end position="322"/>
    </location>
</feature>
<dbReference type="AlphaFoldDB" id="A0A1G4GUL9"/>
<feature type="region of interest" description="Disordered" evidence="1">
    <location>
        <begin position="212"/>
        <end position="386"/>
    </location>
</feature>
<evidence type="ECO:0000256" key="1">
    <source>
        <dbReference type="SAM" id="MobiDB-lite"/>
    </source>
</evidence>
<keyword evidence="2" id="KW-0732">Signal</keyword>
<dbReference type="VEuPathDB" id="PlasmoDB:PVP01_0620500"/>
<sequence>MLKVVSVSLYLFLLPRRFCSGSETLGLESERGWGGAIGEKSHLRGGSLIGELYVDGWSPIWGTGIGEAASPSGIDTTVDALLSNDVGKTQQGDEITKWDSLQSLGDVKKEALFGRETQLKSSPLLGQIGYPNYDKKKTKNLKKKKTKGNSLLRCEVHSGSAWRGSHFCRCVYGNYLVHSDGPPAGRNNEPRGERVPSAYATIPAYVCQPRGVHEGRSFPQRDGPNKSKSLDRANHLLPSLVAGNYEKKRKADKRTAQKNEEEPSENFLISLIKEKRERERSENEEKEEEEEEEEEEEGDESLQNDDEYNLSENDDDDEELADNDNLNVYAIEDEVDEESNGRGRNKKRASNRNSNPNPNWKPAENKRSQKRSLRQKKEVPRDTPSSIFNIRRYKNLHKFKKMTAKIFKNMLHAFMYDPDYMDILVYFTTDAADLIMNQ</sequence>
<dbReference type="EMBL" id="LT615244">
    <property type="protein sequence ID" value="SCO66292.1"/>
    <property type="molecule type" value="Genomic_DNA"/>
</dbReference>
<name>A0A1G4GUL9_PLAVI</name>
<evidence type="ECO:0000256" key="2">
    <source>
        <dbReference type="SAM" id="SignalP"/>
    </source>
</evidence>
<reference evidence="3 4" key="1">
    <citation type="submission" date="2016-07" db="EMBL/GenBank/DDBJ databases">
        <authorList>
            <consortium name="Pathogen Informatics"/>
        </authorList>
    </citation>
    <scope>NUCLEOTIDE SEQUENCE [LARGE SCALE GENOMIC DNA]</scope>
</reference>
<feature type="compositionally biased region" description="Basic and acidic residues" evidence="1">
    <location>
        <begin position="272"/>
        <end position="283"/>
    </location>
</feature>
<dbReference type="VEuPathDB" id="PlasmoDB:PVW1_060027000"/>
<accession>A0A1G4GUL9</accession>
<dbReference type="VEuPathDB" id="PlasmoDB:PVPAM_060031600"/>
<evidence type="ECO:0000313" key="3">
    <source>
        <dbReference type="EMBL" id="SCO66292.1"/>
    </source>
</evidence>